<dbReference type="EMBL" id="JBEPLV010000002">
    <property type="protein sequence ID" value="MET3545455.1"/>
    <property type="molecule type" value="Genomic_DNA"/>
</dbReference>
<proteinExistence type="inferred from homology"/>
<feature type="domain" description="Sulfatase N-terminal" evidence="10">
    <location>
        <begin position="280"/>
        <end position="567"/>
    </location>
</feature>
<organism evidence="11 12">
    <name type="scientific">Paenibacillus favisporus</name>
    <dbReference type="NCBI Taxonomy" id="221028"/>
    <lineage>
        <taxon>Bacteria</taxon>
        <taxon>Bacillati</taxon>
        <taxon>Bacillota</taxon>
        <taxon>Bacilli</taxon>
        <taxon>Bacillales</taxon>
        <taxon>Paenibacillaceae</taxon>
        <taxon>Paenibacillus</taxon>
    </lineage>
</organism>
<feature type="transmembrane region" description="Helical" evidence="9">
    <location>
        <begin position="129"/>
        <end position="150"/>
    </location>
</feature>
<keyword evidence="6 9" id="KW-1133">Transmembrane helix</keyword>
<keyword evidence="12" id="KW-1185">Reference proteome</keyword>
<dbReference type="CDD" id="cd16015">
    <property type="entry name" value="LTA_synthase"/>
    <property type="match status" value="1"/>
</dbReference>
<feature type="transmembrane region" description="Helical" evidence="9">
    <location>
        <begin position="55"/>
        <end position="74"/>
    </location>
</feature>
<protein>
    <submittedName>
        <fullName evidence="11">Phosphoglycerol transferase MdoB-like AlkP superfamily enzyme</fullName>
    </submittedName>
</protein>
<dbReference type="PIRSF" id="PIRSF005091">
    <property type="entry name" value="Mmb_sulf_HI1246"/>
    <property type="match status" value="1"/>
</dbReference>
<dbReference type="SUPFAM" id="SSF53649">
    <property type="entry name" value="Alkaline phosphatase-like"/>
    <property type="match status" value="1"/>
</dbReference>
<comment type="similarity">
    <text evidence="3 8">Belongs to the LTA synthase family.</text>
</comment>
<dbReference type="InterPro" id="IPR017850">
    <property type="entry name" value="Alkaline_phosphatase_core_sf"/>
</dbReference>
<evidence type="ECO:0000313" key="12">
    <source>
        <dbReference type="Proteomes" id="UP001549098"/>
    </source>
</evidence>
<keyword evidence="7 8" id="KW-0472">Membrane</keyword>
<dbReference type="PANTHER" id="PTHR47371">
    <property type="entry name" value="LIPOTEICHOIC ACID SYNTHASE"/>
    <property type="match status" value="1"/>
</dbReference>
<evidence type="ECO:0000256" key="1">
    <source>
        <dbReference type="ARBA" id="ARBA00004651"/>
    </source>
</evidence>
<reference evidence="11 12" key="1">
    <citation type="submission" date="2024-06" db="EMBL/GenBank/DDBJ databases">
        <title>Genomic Encyclopedia of Type Strains, Phase IV (KMG-IV): sequencing the most valuable type-strain genomes for metagenomic binning, comparative biology and taxonomic classification.</title>
        <authorList>
            <person name="Goeker M."/>
        </authorList>
    </citation>
    <scope>NUCLEOTIDE SEQUENCE [LARGE SCALE GENOMIC DNA]</scope>
    <source>
        <strain evidence="11 12">DSM 17253</strain>
    </source>
</reference>
<dbReference type="Proteomes" id="UP001549098">
    <property type="component" value="Unassembled WGS sequence"/>
</dbReference>
<evidence type="ECO:0000256" key="4">
    <source>
        <dbReference type="ARBA" id="ARBA00022475"/>
    </source>
</evidence>
<feature type="transmembrane region" description="Helical" evidence="9">
    <location>
        <begin position="81"/>
        <end position="103"/>
    </location>
</feature>
<comment type="subcellular location">
    <subcellularLocation>
        <location evidence="1">Cell membrane</location>
        <topology evidence="1">Multi-pass membrane protein</topology>
    </subcellularLocation>
</comment>
<accession>A0ABV2F139</accession>
<dbReference type="InterPro" id="IPR012160">
    <property type="entry name" value="LtaS-like"/>
</dbReference>
<evidence type="ECO:0000256" key="5">
    <source>
        <dbReference type="ARBA" id="ARBA00022692"/>
    </source>
</evidence>
<sequence>MNYSYSMSSHASNGGFGRFIRSRYFTYSLFLLFMIYKLLLFHFKLHISKIDFNPLDFFIGLGSLILISFWTLWLPRRGQRIALIVVNLLLTALMYTDLVYYRYFQDLVTFTVMMQASQVDSLGDSIMTLLHWSDLWFAADWLLLAVIAIWKPSGWRSPARGALNFTIGKSPSRKAGFARRFSSGIAALVIGCVVTFAPLKFYIDYYAVGLFTGNWWNLSLYNVTGLLGFHVYDAYRFGKEHLGPKPVLASGEVDNVQEWFDHKDTTRSENDAMFGKYKGSNVIVIQTEAFMNFMIGKQIGGQEITPNFNRLMKESMYFSHYYHQTGQGRTSDADFSSQTSLHPVPYGSVFIRYANHQFNSLPAILKEHGYTPNAFHAYDGSFWNRNAMYETLGYDRFFSKKDYDIDEPLGWSLGDKSFFKQSMDQIERLPQPFYSFLITLSSHHPFSLPDDVQELNVGEFDGTVFGDYLQAIHYVDAALGQLVERLKQDGLWDHTILYIYGDHDNSVKDRAVYEKFLGKSLTDLDMEQIMNEVPLLVHLPDGEGAGVYDKPAGQLDMAPSLLHLLGISAKSQYMMGNDLFDGQDRFVVLRSGAYTDGKRFYIPSQSGMFEDGSCYSLETGKTVDVSTCRAGYDRAKKELYTSDETLQYDLIPKLNQNEKPGTP</sequence>
<keyword evidence="5 9" id="KW-0812">Transmembrane</keyword>
<keyword evidence="4 8" id="KW-1003">Cell membrane</keyword>
<feature type="transmembrane region" description="Helical" evidence="9">
    <location>
        <begin position="24"/>
        <end position="43"/>
    </location>
</feature>
<evidence type="ECO:0000256" key="8">
    <source>
        <dbReference type="PIRNR" id="PIRNR005091"/>
    </source>
</evidence>
<comment type="pathway">
    <text evidence="2">Cell wall biogenesis; lipoteichoic acid biosynthesis.</text>
</comment>
<feature type="transmembrane region" description="Helical" evidence="9">
    <location>
        <begin position="181"/>
        <end position="203"/>
    </location>
</feature>
<dbReference type="Gene3D" id="3.30.1120.170">
    <property type="match status" value="1"/>
</dbReference>
<evidence type="ECO:0000256" key="6">
    <source>
        <dbReference type="ARBA" id="ARBA00022989"/>
    </source>
</evidence>
<evidence type="ECO:0000259" key="10">
    <source>
        <dbReference type="Pfam" id="PF00884"/>
    </source>
</evidence>
<gene>
    <name evidence="11" type="ORF">ABID47_002066</name>
</gene>
<evidence type="ECO:0000256" key="7">
    <source>
        <dbReference type="ARBA" id="ARBA00023136"/>
    </source>
</evidence>
<name>A0ABV2F139_9BACL</name>
<dbReference type="InterPro" id="IPR000917">
    <property type="entry name" value="Sulfatase_N"/>
</dbReference>
<comment type="caution">
    <text evidence="11">The sequence shown here is derived from an EMBL/GenBank/DDBJ whole genome shotgun (WGS) entry which is preliminary data.</text>
</comment>
<evidence type="ECO:0000256" key="2">
    <source>
        <dbReference type="ARBA" id="ARBA00004936"/>
    </source>
</evidence>
<dbReference type="Pfam" id="PF00884">
    <property type="entry name" value="Sulfatase"/>
    <property type="match status" value="1"/>
</dbReference>
<dbReference type="Gene3D" id="3.40.720.10">
    <property type="entry name" value="Alkaline Phosphatase, subunit A"/>
    <property type="match status" value="1"/>
</dbReference>
<evidence type="ECO:0000256" key="3">
    <source>
        <dbReference type="ARBA" id="ARBA00009983"/>
    </source>
</evidence>
<evidence type="ECO:0000313" key="11">
    <source>
        <dbReference type="EMBL" id="MET3545455.1"/>
    </source>
</evidence>
<dbReference type="InterPro" id="IPR050448">
    <property type="entry name" value="OpgB/LTA_synthase_biosynth"/>
</dbReference>
<evidence type="ECO:0000256" key="9">
    <source>
        <dbReference type="SAM" id="Phobius"/>
    </source>
</evidence>
<dbReference type="PANTHER" id="PTHR47371:SF3">
    <property type="entry name" value="PHOSPHOGLYCEROL TRANSFERASE I"/>
    <property type="match status" value="1"/>
</dbReference>